<dbReference type="Gene3D" id="2.170.120.40">
    <property type="entry name" value="YbbR-like domain"/>
    <property type="match status" value="1"/>
</dbReference>
<gene>
    <name evidence="1" type="ORF">LOOC260_116490</name>
</gene>
<dbReference type="PANTHER" id="PTHR37804:SF1">
    <property type="entry name" value="CDAA REGULATORY PROTEIN CDAR"/>
    <property type="match status" value="1"/>
</dbReference>
<dbReference type="RefSeq" id="WP_041095405.1">
    <property type="nucleotide sequence ID" value="NZ_AP014680.1"/>
</dbReference>
<evidence type="ECO:0000313" key="1">
    <source>
        <dbReference type="EMBL" id="BAP86156.1"/>
    </source>
</evidence>
<protein>
    <recommendedName>
        <fullName evidence="3">YbbR family protein</fullName>
    </recommendedName>
</protein>
<name>A0A0A1H0E4_9LACO</name>
<dbReference type="Pfam" id="PF07949">
    <property type="entry name" value="YbbR"/>
    <property type="match status" value="2"/>
</dbReference>
<dbReference type="AlphaFoldDB" id="A0A0A1H0E4"/>
<reference evidence="1 2" key="1">
    <citation type="submission" date="2014-11" db="EMBL/GenBank/DDBJ databases">
        <title>Complete genome sequence and analysis of Lactobacillus hokkaidonensis LOOC260T.</title>
        <authorList>
            <person name="Tanizawa Y."/>
            <person name="Tohno M."/>
            <person name="Kaminuma E."/>
            <person name="Nakamura Y."/>
            <person name="Arita M."/>
        </authorList>
    </citation>
    <scope>NUCLEOTIDE SEQUENCE [LARGE SCALE GENOMIC DNA]</scope>
    <source>
        <strain evidence="1 2">LOOC260</strain>
    </source>
</reference>
<sequence length="251" mass="26920">MKNNKNRVGLFNSRWFVRIITLILAILLFAYVNGSKLDNVRHGSDNGKNSILTSNKKKTISMPLELNVNSDRYVVTGYPQNVKIAINGPSALVTTTANTQNFKISADLTALGAGKHKITLKPSGLNSDISYQIDPKTITVDIQKRKTVTVPVNVVLSQKKVADGYKLGKATASAQTATITGSVDEVSKVDRVIASVNVTNDSKKDINKRVTLQAVDQKGNTVSVVITPQTTNVVVPITSDDDSSSSSSSSS</sequence>
<dbReference type="InterPro" id="IPR053154">
    <property type="entry name" value="c-di-AMP_regulator"/>
</dbReference>
<evidence type="ECO:0008006" key="3">
    <source>
        <dbReference type="Google" id="ProtNLM"/>
    </source>
</evidence>
<dbReference type="STRING" id="1291742.LOOC260_116490"/>
<dbReference type="PANTHER" id="PTHR37804">
    <property type="entry name" value="CDAA REGULATORY PROTEIN CDAR"/>
    <property type="match status" value="1"/>
</dbReference>
<proteinExistence type="predicted"/>
<dbReference type="EMBL" id="AP014680">
    <property type="protein sequence ID" value="BAP86156.1"/>
    <property type="molecule type" value="Genomic_DNA"/>
</dbReference>
<dbReference type="KEGG" id="lho:LOOC260_116490"/>
<dbReference type="InterPro" id="IPR012505">
    <property type="entry name" value="YbbR"/>
</dbReference>
<evidence type="ECO:0000313" key="2">
    <source>
        <dbReference type="Proteomes" id="UP000031620"/>
    </source>
</evidence>
<dbReference type="HOGENOM" id="CLU_039811_2_1_9"/>
<accession>A0A0A1H0E4</accession>
<dbReference type="Proteomes" id="UP000031620">
    <property type="component" value="Chromosome"/>
</dbReference>
<dbReference type="Gene3D" id="2.170.120.30">
    <property type="match status" value="1"/>
</dbReference>
<organism evidence="1 2">
    <name type="scientific">Paucilactobacillus hokkaidonensis JCM 18461</name>
    <dbReference type="NCBI Taxonomy" id="1291742"/>
    <lineage>
        <taxon>Bacteria</taxon>
        <taxon>Bacillati</taxon>
        <taxon>Bacillota</taxon>
        <taxon>Bacilli</taxon>
        <taxon>Lactobacillales</taxon>
        <taxon>Lactobacillaceae</taxon>
        <taxon>Paucilactobacillus</taxon>
    </lineage>
</organism>